<dbReference type="GO" id="GO:0016034">
    <property type="term" value="F:maleylacetoacetate isomerase activity"/>
    <property type="evidence" value="ECO:0007669"/>
    <property type="project" value="TreeGrafter"/>
</dbReference>
<keyword evidence="3" id="KW-1185">Reference proteome</keyword>
<feature type="domain" description="GST N-terminal" evidence="1">
    <location>
        <begin position="21"/>
        <end position="119"/>
    </location>
</feature>
<dbReference type="AlphaFoldDB" id="A0A1R0GUD0"/>
<dbReference type="Proteomes" id="UP000187455">
    <property type="component" value="Unassembled WGS sequence"/>
</dbReference>
<dbReference type="GO" id="GO:0006749">
    <property type="term" value="P:glutathione metabolic process"/>
    <property type="evidence" value="ECO:0007669"/>
    <property type="project" value="TreeGrafter"/>
</dbReference>
<dbReference type="PANTHER" id="PTHR42673:SF4">
    <property type="entry name" value="MALEYLACETOACETATE ISOMERASE"/>
    <property type="match status" value="1"/>
</dbReference>
<protein>
    <submittedName>
        <fullName evidence="2">Glutathione S-transferase zeta class</fullName>
    </submittedName>
</protein>
<keyword evidence="2" id="KW-0808">Transferase</keyword>
<dbReference type="Pfam" id="PF13409">
    <property type="entry name" value="GST_N_2"/>
    <property type="match status" value="1"/>
</dbReference>
<gene>
    <name evidence="2" type="ORF">AYI68_g5389</name>
</gene>
<dbReference type="STRING" id="133383.A0A1R0GUD0"/>
<dbReference type="GO" id="GO:0004364">
    <property type="term" value="F:glutathione transferase activity"/>
    <property type="evidence" value="ECO:0007669"/>
    <property type="project" value="TreeGrafter"/>
</dbReference>
<comment type="caution">
    <text evidence="2">The sequence shown here is derived from an EMBL/GenBank/DDBJ whole genome shotgun (WGS) entry which is preliminary data.</text>
</comment>
<evidence type="ECO:0000313" key="3">
    <source>
        <dbReference type="Proteomes" id="UP000187455"/>
    </source>
</evidence>
<dbReference type="Gene3D" id="3.40.30.10">
    <property type="entry name" value="Glutaredoxin"/>
    <property type="match status" value="1"/>
</dbReference>
<evidence type="ECO:0000259" key="1">
    <source>
        <dbReference type="PROSITE" id="PS50404"/>
    </source>
</evidence>
<dbReference type="InterPro" id="IPR036249">
    <property type="entry name" value="Thioredoxin-like_sf"/>
</dbReference>
<dbReference type="PROSITE" id="PS50404">
    <property type="entry name" value="GST_NTER"/>
    <property type="match status" value="1"/>
</dbReference>
<dbReference type="SUPFAM" id="SSF52833">
    <property type="entry name" value="Thioredoxin-like"/>
    <property type="match status" value="1"/>
</dbReference>
<dbReference type="PANTHER" id="PTHR42673">
    <property type="entry name" value="MALEYLACETOACETATE ISOMERASE"/>
    <property type="match status" value="1"/>
</dbReference>
<reference evidence="2 3" key="1">
    <citation type="journal article" date="2016" name="Mol. Biol. Evol.">
        <title>Genome-Wide Survey of Gut Fungi (Harpellales) Reveals the First Horizontally Transferred Ubiquitin Gene from a Mosquito Host.</title>
        <authorList>
            <person name="Wang Y."/>
            <person name="White M.M."/>
            <person name="Kvist S."/>
            <person name="Moncalvo J.M."/>
        </authorList>
    </citation>
    <scope>NUCLEOTIDE SEQUENCE [LARGE SCALE GENOMIC DNA]</scope>
    <source>
        <strain evidence="2 3">ALG-7-W6</strain>
    </source>
</reference>
<name>A0A1R0GUD0_9FUNG</name>
<organism evidence="2 3">
    <name type="scientific">Smittium mucronatum</name>
    <dbReference type="NCBI Taxonomy" id="133383"/>
    <lineage>
        <taxon>Eukaryota</taxon>
        <taxon>Fungi</taxon>
        <taxon>Fungi incertae sedis</taxon>
        <taxon>Zoopagomycota</taxon>
        <taxon>Kickxellomycotina</taxon>
        <taxon>Harpellomycetes</taxon>
        <taxon>Harpellales</taxon>
        <taxon>Legeriomycetaceae</taxon>
        <taxon>Smittium</taxon>
    </lineage>
</organism>
<dbReference type="EMBL" id="LSSL01003414">
    <property type="protein sequence ID" value="OLY80512.1"/>
    <property type="molecule type" value="Genomic_DNA"/>
</dbReference>
<evidence type="ECO:0000313" key="2">
    <source>
        <dbReference type="EMBL" id="OLY80512.1"/>
    </source>
</evidence>
<proteinExistence type="predicted"/>
<dbReference type="OrthoDB" id="202840at2759"/>
<dbReference type="InterPro" id="IPR004045">
    <property type="entry name" value="Glutathione_S-Trfase_N"/>
</dbReference>
<dbReference type="GO" id="GO:0006559">
    <property type="term" value="P:L-phenylalanine catabolic process"/>
    <property type="evidence" value="ECO:0007669"/>
    <property type="project" value="TreeGrafter"/>
</dbReference>
<sequence length="119" mass="13281">MAGKEEERGVGGKEMDSREGDEYVLYHYFRSTCSERVRIGLNLKGLEYKSHYVNLFKGENKDPEFAKQQESDVPGEFRDTGGGQKASYVCCFGDSAPAEQFGFDGVPFGRKGWPSKGGY</sequence>
<accession>A0A1R0GUD0</accession>